<reference evidence="7 8" key="1">
    <citation type="submission" date="2019-03" db="EMBL/GenBank/DDBJ databases">
        <title>Genomic Encyclopedia of Type Strains, Phase IV (KMG-IV): sequencing the most valuable type-strain genomes for metagenomic binning, comparative biology and taxonomic classification.</title>
        <authorList>
            <person name="Goeker M."/>
        </authorList>
    </citation>
    <scope>NUCLEOTIDE SEQUENCE [LARGE SCALE GENOMIC DNA]</scope>
    <source>
        <strain evidence="7 8">DSM 11170</strain>
    </source>
</reference>
<gene>
    <name evidence="7" type="ORF">EDD73_12040</name>
</gene>
<dbReference type="PANTHER" id="PTHR43255">
    <property type="entry name" value="IRON-SULFUR-BINDING OXIDOREDUCTASE FADF-RELATED-RELATED"/>
    <property type="match status" value="1"/>
</dbReference>
<keyword evidence="3" id="KW-0560">Oxidoreductase</keyword>
<evidence type="ECO:0000256" key="4">
    <source>
        <dbReference type="ARBA" id="ARBA00023004"/>
    </source>
</evidence>
<evidence type="ECO:0000313" key="7">
    <source>
        <dbReference type="EMBL" id="TCP62622.1"/>
    </source>
</evidence>
<dbReference type="RefSeq" id="WP_131919794.1">
    <property type="nucleotide sequence ID" value="NZ_JAOQNU010000019.1"/>
</dbReference>
<dbReference type="GO" id="GO:0046872">
    <property type="term" value="F:metal ion binding"/>
    <property type="evidence" value="ECO:0007669"/>
    <property type="project" value="UniProtKB-KW"/>
</dbReference>
<dbReference type="Proteomes" id="UP000294813">
    <property type="component" value="Unassembled WGS sequence"/>
</dbReference>
<keyword evidence="2" id="KW-0479">Metal-binding</keyword>
<dbReference type="OrthoDB" id="9794954at2"/>
<dbReference type="GO" id="GO:0016491">
    <property type="term" value="F:oxidoreductase activity"/>
    <property type="evidence" value="ECO:0007669"/>
    <property type="project" value="UniProtKB-KW"/>
</dbReference>
<evidence type="ECO:0000256" key="1">
    <source>
        <dbReference type="ARBA" id="ARBA00022485"/>
    </source>
</evidence>
<name>A0A4R2RG31_9FIRM</name>
<keyword evidence="5" id="KW-0411">Iron-sulfur</keyword>
<proteinExistence type="predicted"/>
<organism evidence="7 8">
    <name type="scientific">Heliophilum fasciatum</name>
    <dbReference type="NCBI Taxonomy" id="35700"/>
    <lineage>
        <taxon>Bacteria</taxon>
        <taxon>Bacillati</taxon>
        <taxon>Bacillota</taxon>
        <taxon>Clostridia</taxon>
        <taxon>Eubacteriales</taxon>
        <taxon>Heliobacteriaceae</taxon>
        <taxon>Heliophilum</taxon>
    </lineage>
</organism>
<keyword evidence="1" id="KW-0004">4Fe-4S</keyword>
<sequence>MGTVMVSTTVDNSEDFRRRLKEVYGIDTALCYQCGKCAAGCPTAFAMENTVRQLIRMIQMGLIREVLSSYSIWACAACETCSVRCPREVEPARLMESLRIEAQRAGLVSDKTSKTFHDLFLQSVEDHGLLHEVGMMARLNVLTGNLFSNAEFGPAMLAQGKLHFLPKKIENPEAVARIFANVRKKRGEIK</sequence>
<dbReference type="InterPro" id="IPR017896">
    <property type="entry name" value="4Fe4S_Fe-S-bd"/>
</dbReference>
<dbReference type="InterPro" id="IPR051460">
    <property type="entry name" value="HdrC_iron-sulfur_subunit"/>
</dbReference>
<dbReference type="InterPro" id="IPR009051">
    <property type="entry name" value="Helical_ferredxn"/>
</dbReference>
<dbReference type="GO" id="GO:0005886">
    <property type="term" value="C:plasma membrane"/>
    <property type="evidence" value="ECO:0007669"/>
    <property type="project" value="TreeGrafter"/>
</dbReference>
<dbReference type="Pfam" id="PF13183">
    <property type="entry name" value="Fer4_8"/>
    <property type="match status" value="1"/>
</dbReference>
<dbReference type="PROSITE" id="PS00198">
    <property type="entry name" value="4FE4S_FER_1"/>
    <property type="match status" value="2"/>
</dbReference>
<dbReference type="PANTHER" id="PTHR43255:SF1">
    <property type="entry name" value="IRON-SULFUR-BINDING OXIDOREDUCTASE FADF-RELATED"/>
    <property type="match status" value="1"/>
</dbReference>
<protein>
    <submittedName>
        <fullName evidence="7">Heterodisulfide reductase subunit C</fullName>
    </submittedName>
</protein>
<evidence type="ECO:0000313" key="8">
    <source>
        <dbReference type="Proteomes" id="UP000294813"/>
    </source>
</evidence>
<dbReference type="GO" id="GO:0051539">
    <property type="term" value="F:4 iron, 4 sulfur cluster binding"/>
    <property type="evidence" value="ECO:0007669"/>
    <property type="project" value="UniProtKB-KW"/>
</dbReference>
<evidence type="ECO:0000256" key="2">
    <source>
        <dbReference type="ARBA" id="ARBA00022723"/>
    </source>
</evidence>
<dbReference type="EMBL" id="SLXT01000020">
    <property type="protein sequence ID" value="TCP62622.1"/>
    <property type="molecule type" value="Genomic_DNA"/>
</dbReference>
<comment type="caution">
    <text evidence="7">The sequence shown here is derived from an EMBL/GenBank/DDBJ whole genome shotgun (WGS) entry which is preliminary data.</text>
</comment>
<evidence type="ECO:0000256" key="5">
    <source>
        <dbReference type="ARBA" id="ARBA00023014"/>
    </source>
</evidence>
<accession>A0A4R2RG31</accession>
<dbReference type="InterPro" id="IPR017900">
    <property type="entry name" value="4Fe4S_Fe_S_CS"/>
</dbReference>
<evidence type="ECO:0000256" key="3">
    <source>
        <dbReference type="ARBA" id="ARBA00023002"/>
    </source>
</evidence>
<feature type="domain" description="4Fe-4S ferredoxin-type" evidence="6">
    <location>
        <begin position="21"/>
        <end position="50"/>
    </location>
</feature>
<dbReference type="AlphaFoldDB" id="A0A4R2RG31"/>
<dbReference type="Gene3D" id="1.10.1060.10">
    <property type="entry name" value="Alpha-helical ferredoxin"/>
    <property type="match status" value="1"/>
</dbReference>
<keyword evidence="8" id="KW-1185">Reference proteome</keyword>
<dbReference type="PROSITE" id="PS51379">
    <property type="entry name" value="4FE4S_FER_2"/>
    <property type="match status" value="1"/>
</dbReference>
<dbReference type="SUPFAM" id="SSF46548">
    <property type="entry name" value="alpha-helical ferredoxin"/>
    <property type="match status" value="1"/>
</dbReference>
<evidence type="ECO:0000259" key="6">
    <source>
        <dbReference type="PROSITE" id="PS51379"/>
    </source>
</evidence>
<keyword evidence="4" id="KW-0408">Iron</keyword>